<dbReference type="GO" id="GO:0004799">
    <property type="term" value="F:thymidylate synthase activity"/>
    <property type="evidence" value="ECO:0007669"/>
    <property type="project" value="UniProtKB-EC"/>
</dbReference>
<feature type="domain" description="Thymidylate synthase/dCMP hydroxymethylase" evidence="3">
    <location>
        <begin position="9"/>
        <end position="224"/>
    </location>
</feature>
<evidence type="ECO:0000313" key="5">
    <source>
        <dbReference type="Proteomes" id="UP000019812"/>
    </source>
</evidence>
<evidence type="ECO:0000259" key="3">
    <source>
        <dbReference type="Pfam" id="PF00303"/>
    </source>
</evidence>
<dbReference type="PANTHER" id="PTHR11548:SF1">
    <property type="entry name" value="THYMIDYLATE SYNTHASE 1"/>
    <property type="match status" value="1"/>
</dbReference>
<dbReference type="SUPFAM" id="SSF55831">
    <property type="entry name" value="Thymidylate synthase/dCMP hydroxymethylase"/>
    <property type="match status" value="1"/>
</dbReference>
<dbReference type="AlphaFoldDB" id="A0A084XUC7"/>
<dbReference type="GO" id="GO:0006231">
    <property type="term" value="P:dTMP biosynthetic process"/>
    <property type="evidence" value="ECO:0007669"/>
    <property type="project" value="TreeGrafter"/>
</dbReference>
<reference evidence="4 5" key="1">
    <citation type="submission" date="2014-07" db="EMBL/GenBank/DDBJ databases">
        <title>Expanding our view of genomic diversity in Candidatus Accumulibacter clades.</title>
        <authorList>
            <person name="Skennerton C.T."/>
            <person name="Barr J.J."/>
            <person name="Slater F.R."/>
            <person name="Bond P.L."/>
            <person name="Tyson G.W."/>
        </authorList>
    </citation>
    <scope>NUCLEOTIDE SEQUENCE [LARGE SCALE GENOMIC DNA]</scope>
    <source>
        <strain evidence="5">SK-01</strain>
    </source>
</reference>
<comment type="caution">
    <text evidence="4">The sequence shown here is derived from an EMBL/GenBank/DDBJ whole genome shotgun (WGS) entry which is preliminary data.</text>
</comment>
<dbReference type="Proteomes" id="UP000019812">
    <property type="component" value="Unassembled WGS sequence"/>
</dbReference>
<dbReference type="GO" id="GO:0005829">
    <property type="term" value="C:cytosol"/>
    <property type="evidence" value="ECO:0007669"/>
    <property type="project" value="TreeGrafter"/>
</dbReference>
<dbReference type="EMBL" id="JDSS02000052">
    <property type="protein sequence ID" value="KFB66071.1"/>
    <property type="molecule type" value="Genomic_DNA"/>
</dbReference>
<evidence type="ECO:0000256" key="2">
    <source>
        <dbReference type="ARBA" id="ARBA00022679"/>
    </source>
</evidence>
<keyword evidence="2 4" id="KW-0808">Transferase</keyword>
<dbReference type="GO" id="GO:0032259">
    <property type="term" value="P:methylation"/>
    <property type="evidence" value="ECO:0007669"/>
    <property type="project" value="UniProtKB-KW"/>
</dbReference>
<dbReference type="InterPro" id="IPR036926">
    <property type="entry name" value="Thymidate_synth/dCMP_Mease_sf"/>
</dbReference>
<dbReference type="RefSeq" id="WP_273704195.1">
    <property type="nucleotide sequence ID" value="NZ_JDSS02000052.1"/>
</dbReference>
<dbReference type="PANTHER" id="PTHR11548">
    <property type="entry name" value="THYMIDYLATE SYNTHASE 1"/>
    <property type="match status" value="1"/>
</dbReference>
<proteinExistence type="predicted"/>
<keyword evidence="1 4" id="KW-0489">Methyltransferase</keyword>
<dbReference type="Pfam" id="PF00303">
    <property type="entry name" value="Thymidylat_synt"/>
    <property type="match status" value="1"/>
</dbReference>
<organism evidence="4 5">
    <name type="scientific">Candidatus Accumulibacter vicinus</name>
    <dbReference type="NCBI Taxonomy" id="2954382"/>
    <lineage>
        <taxon>Bacteria</taxon>
        <taxon>Pseudomonadati</taxon>
        <taxon>Pseudomonadota</taxon>
        <taxon>Betaproteobacteria</taxon>
        <taxon>Candidatus Accumulibacter</taxon>
    </lineage>
</organism>
<sequence>MTDVNLAWTALLENIMSAGHLTHPRGVPTKEILGCKSVISMCNPVITINERALGYRFLPAEAAWIIGGYNTVDDIRPYSKAISNFSDDGAFFFGAYGPRIKDQLPHVIAALRRDFDTRQAVLTIWRESPPASKDIPCTVSLQWTIRDNELHCFANMRSSDAWLGVPYDWFNFSMVSAYLLLWLRKLDTRFGEVQLGNLHFYAASQHLYATNWDAVREILDKPTSFFTIEPLNVDEFKHPEDLRCWLWTVADNEFIGNQRFLMELRK</sequence>
<dbReference type="EC" id="2.1.1.45" evidence="4"/>
<evidence type="ECO:0000256" key="1">
    <source>
        <dbReference type="ARBA" id="ARBA00022603"/>
    </source>
</evidence>
<protein>
    <submittedName>
        <fullName evidence="4">Thymidylate synthase</fullName>
        <ecNumber evidence="4">2.1.1.45</ecNumber>
    </submittedName>
</protein>
<accession>A0A084XUC7</accession>
<name>A0A084XUC7_9PROT</name>
<gene>
    <name evidence="4" type="primary">thyA_2</name>
    <name evidence="4" type="ORF">CAPSK01_004674</name>
</gene>
<dbReference type="STRING" id="1457154.CAPSK01_004674"/>
<dbReference type="Gene3D" id="3.30.572.10">
    <property type="entry name" value="Thymidylate synthase/dCMP hydroxymethylase domain"/>
    <property type="match status" value="1"/>
</dbReference>
<dbReference type="InterPro" id="IPR023451">
    <property type="entry name" value="Thymidate_synth/dCMP_Mease_dom"/>
</dbReference>
<dbReference type="InterPro" id="IPR045097">
    <property type="entry name" value="Thymidate_synth/dCMP_Mease"/>
</dbReference>
<evidence type="ECO:0000313" key="4">
    <source>
        <dbReference type="EMBL" id="KFB66071.1"/>
    </source>
</evidence>